<sequence length="368" mass="41236">MPKRRHQETDEQRWLRKKKKYESKLRKRRNLVIYSDEEGEPLEDHDDEAVSEQDAATAALATDEPLVPEPTTVDPPVATESITPLRTLSEAPLDETNLDVDPELLEALGTFQEETTEWGEPIVEHIAMRLKPLLINGFKKDEKEALIKKYPIPKNVSLAKAPTLNAEVSAMLSEPSRNRDKRLHTKQNQLGAVLSAVTKAMSQLLCKDPKITDILGMLSDASKLLAASHFLETDTRRSLITPLIDKELIDPFKDRKRDDFLFGDNLGELVKNSRGIKKTGQLIQASTSSNLNHKWPSSRGRSQKNYANRGGGQQRPYRRTAPHGPPAAPPRRQPQAPYAPQRRRPPPVSTVNAPRTAPTPNDRTNTGT</sequence>
<evidence type="ECO:0000313" key="3">
    <source>
        <dbReference type="Proteomes" id="UP001549920"/>
    </source>
</evidence>
<feature type="compositionally biased region" description="Acidic residues" evidence="1">
    <location>
        <begin position="35"/>
        <end position="51"/>
    </location>
</feature>
<dbReference type="PANTHER" id="PTHR34239:SF2">
    <property type="entry name" value="TRANSPOSABLE ELEMENT P TRANSPOSASE_THAP9 CONSERVED DOMAIN-CONTAINING PROTEIN"/>
    <property type="match status" value="1"/>
</dbReference>
<feature type="compositionally biased region" description="Pro residues" evidence="1">
    <location>
        <begin position="323"/>
        <end position="332"/>
    </location>
</feature>
<proteinExistence type="predicted"/>
<dbReference type="Proteomes" id="UP001549920">
    <property type="component" value="Unassembled WGS sequence"/>
</dbReference>
<feature type="region of interest" description="Disordered" evidence="1">
    <location>
        <begin position="281"/>
        <end position="368"/>
    </location>
</feature>
<accession>A0ABR3H7W5</accession>
<evidence type="ECO:0000313" key="2">
    <source>
        <dbReference type="EMBL" id="KAL0860715.1"/>
    </source>
</evidence>
<keyword evidence="3" id="KW-1185">Reference proteome</keyword>
<reference evidence="2 3" key="1">
    <citation type="submission" date="2024-06" db="EMBL/GenBank/DDBJ databases">
        <title>A chromosome-level genome assembly of beet webworm, Loxostege sticticalis.</title>
        <authorList>
            <person name="Zhang Y."/>
        </authorList>
    </citation>
    <scope>NUCLEOTIDE SEQUENCE [LARGE SCALE GENOMIC DNA]</scope>
    <source>
        <strain evidence="2">AQ026</strain>
        <tissue evidence="2">Whole body</tissue>
    </source>
</reference>
<dbReference type="PANTHER" id="PTHR34239">
    <property type="entry name" value="APPLE DOMAIN-CONTAINING PROTEIN"/>
    <property type="match status" value="1"/>
</dbReference>
<name>A0ABR3H7W5_LOXSC</name>
<evidence type="ECO:0000256" key="1">
    <source>
        <dbReference type="SAM" id="MobiDB-lite"/>
    </source>
</evidence>
<feature type="region of interest" description="Disordered" evidence="1">
    <location>
        <begin position="30"/>
        <end position="78"/>
    </location>
</feature>
<gene>
    <name evidence="2" type="ORF">ABMA27_010052</name>
</gene>
<dbReference type="EMBL" id="JBEUOH010000025">
    <property type="protein sequence ID" value="KAL0860715.1"/>
    <property type="molecule type" value="Genomic_DNA"/>
</dbReference>
<feature type="compositionally biased region" description="Polar residues" evidence="1">
    <location>
        <begin position="281"/>
        <end position="292"/>
    </location>
</feature>
<comment type="caution">
    <text evidence="2">The sequence shown here is derived from an EMBL/GenBank/DDBJ whole genome shotgun (WGS) entry which is preliminary data.</text>
</comment>
<protein>
    <submittedName>
        <fullName evidence="2">Uncharacterized protein</fullName>
    </submittedName>
</protein>
<organism evidence="2 3">
    <name type="scientific">Loxostege sticticalis</name>
    <name type="common">Beet webworm moth</name>
    <dbReference type="NCBI Taxonomy" id="481309"/>
    <lineage>
        <taxon>Eukaryota</taxon>
        <taxon>Metazoa</taxon>
        <taxon>Ecdysozoa</taxon>
        <taxon>Arthropoda</taxon>
        <taxon>Hexapoda</taxon>
        <taxon>Insecta</taxon>
        <taxon>Pterygota</taxon>
        <taxon>Neoptera</taxon>
        <taxon>Endopterygota</taxon>
        <taxon>Lepidoptera</taxon>
        <taxon>Glossata</taxon>
        <taxon>Ditrysia</taxon>
        <taxon>Pyraloidea</taxon>
        <taxon>Crambidae</taxon>
        <taxon>Pyraustinae</taxon>
        <taxon>Loxostege</taxon>
    </lineage>
</organism>
<feature type="compositionally biased region" description="Polar residues" evidence="1">
    <location>
        <begin position="349"/>
        <end position="368"/>
    </location>
</feature>